<gene>
    <name evidence="1" type="ORF">ERS370000_03563</name>
</gene>
<evidence type="ECO:0000313" key="1">
    <source>
        <dbReference type="EMBL" id="CUJ32289.1"/>
    </source>
</evidence>
<sequence>MADYDSPATSQPDISSSMNKTEGATFLMAHDKGNSHFSDLHFHDCTFDNGALSMVKTPQRMSRVQNVRVSKCRAVNSMIQPCMFEDVLIEDLSTNPILLVWASFFRRVKLVGKIGKLNLNLTPTAFCKDERILDQFATARAAFYAETDWALDISEAKLLGLRCEGVPLHLIRRDPQTQVIVDKQGSYPGHEALGADFVQAFPGIASVLHGFDSSPARSMLLTASLAAPKARRDEEKGAIAELRTLGFVEESSA</sequence>
<reference evidence="1 2" key="1">
    <citation type="submission" date="2015-09" db="EMBL/GenBank/DDBJ databases">
        <authorList>
            <consortium name="Pathogen Informatics"/>
        </authorList>
    </citation>
    <scope>NUCLEOTIDE SEQUENCE [LARGE SCALE GENOMIC DNA]</scope>
    <source>
        <strain evidence="1 2">2789STDY5608625</strain>
    </source>
</reference>
<dbReference type="Proteomes" id="UP000044098">
    <property type="component" value="Unassembled WGS sequence"/>
</dbReference>
<dbReference type="EMBL" id="CYTK01000005">
    <property type="protein sequence ID" value="CUJ32289.1"/>
    <property type="molecule type" value="Genomic_DNA"/>
</dbReference>
<accession>A0AAD2J1D8</accession>
<proteinExistence type="predicted"/>
<comment type="caution">
    <text evidence="1">The sequence shown here is derived from an EMBL/GenBank/DDBJ whole genome shotgun (WGS) entry which is preliminary data.</text>
</comment>
<protein>
    <submittedName>
        <fullName evidence="1">Uncharacterized protein</fullName>
    </submittedName>
</protein>
<evidence type="ECO:0000313" key="2">
    <source>
        <dbReference type="Proteomes" id="UP000044098"/>
    </source>
</evidence>
<name>A0AAD2J1D8_ACHAE</name>
<organism evidence="1 2">
    <name type="scientific">Achromobacter aegrifaciens</name>
    <dbReference type="NCBI Taxonomy" id="1287736"/>
    <lineage>
        <taxon>Bacteria</taxon>
        <taxon>Pseudomonadati</taxon>
        <taxon>Pseudomonadota</taxon>
        <taxon>Betaproteobacteria</taxon>
        <taxon>Burkholderiales</taxon>
        <taxon>Alcaligenaceae</taxon>
        <taxon>Achromobacter</taxon>
    </lineage>
</organism>
<dbReference type="AlphaFoldDB" id="A0AAD2J1D8"/>